<dbReference type="SUPFAM" id="SSF63829">
    <property type="entry name" value="Calcium-dependent phosphotriesterase"/>
    <property type="match status" value="1"/>
</dbReference>
<dbReference type="NCBIfam" id="NF012211">
    <property type="entry name" value="tand_rpt_95"/>
    <property type="match status" value="2"/>
</dbReference>
<dbReference type="Proteomes" id="UP000000755">
    <property type="component" value="Chromosome"/>
</dbReference>
<gene>
    <name evidence="4" type="ordered locus">GFO_0659</name>
</gene>
<dbReference type="Gene3D" id="2.60.40.2810">
    <property type="match status" value="1"/>
</dbReference>
<proteinExistence type="predicted"/>
<feature type="domain" description="HYR" evidence="3">
    <location>
        <begin position="426"/>
        <end position="509"/>
    </location>
</feature>
<dbReference type="InterPro" id="IPR026444">
    <property type="entry name" value="Secre_tail"/>
</dbReference>
<feature type="domain" description="HYR" evidence="3">
    <location>
        <begin position="597"/>
        <end position="680"/>
    </location>
</feature>
<sequence length="1616" mass="178660">MRVKNRNLSIILRSVFLQYLSLRHSIKCPNLISAAEICNLRTSSLKKTCAFLFLFLFFFLNGFGQEPNYTHDAPNSRNLDFFTVTIADAFNPQAKLDRLIISVDTNPEGERFVLTFGNGIKRVGDNDGLIDFIPNQNNRLSNPLDFAINSEGKFFVATNESNRRFIRVYSPQGVYLPNEELGNGDYGSSGANRFKGPTGLTFDKEDNLYVADHYIGNADPPRPSSIKIFRKDAVGSYKNNLINEFDNVQGTLLNSPYRLAVDSQGNLYMAELGQNNNASIKILEFDDSFNPTQIGEINGNEIGSPGSIVIDKFDNIFVADFGDDINLARVLEATDDVDEFYEVFEIIKEGIENNIFNINVYNPNNTFRSKISSRIDFPVDLAISNCGTLYVNNTIFEGRITSFFGQRIPDISIDFDLEAYQRSPGYDTEVPVLVSCTEDQEESISNGAFILQDYTNLPEFTDNCDDDLEFIQDPPENTSITETTEVSIIAIDDSGNESEACIFQVIIDQEEDIPPVFENCPSNIVENNDPGECGAVVTFATPTATDENRDVSVERIDETDLNSGDEFPVGVTTIIFQADDRVNDPVTCSFTITVEDTEDPEIVDCPQDITETYDPEEGYEVPDFTNQIQASDNCTTTGNLLITQNPAEGEIIFSSQTIILTVEDAEQNATNCDFQLTLQEEQEPTFTCPDPEQRTVIELDENCEFEDPDYRERVTNFQAFKNEPVLEQSSVRNGNILNITITVFDGAEEVGACNFPVNLEDQTPPSVNCPPTISVPYTDTKEYVVEDYYSELQISDNCSTIFEYSQEPTPGTVINNDTIVEFTVTDENENQSGCSFNIEFYKETELQILNCPGEQTIEVDTNCSYLTPDIESIIETNIEGAEISQSIAPGFEINGSTILTITAKFEDQIDTCEVRLIAQDNMAPTIICPGDQFVTPDENGEFSLPNYALQAIYDDNCFIAKIDQFPNVGSIETESTQVTITVTDSSNNETSCSFMVNFEDIPEKPFECKNSISFRLGADDIRTIEPEDLLNITGDASELNNYAFTLSRGTFGCEDITGQIPVIVTYTGPVNGSCTVNVDINEQVKPVINCPQETLQVFYQFPGEYKLPDYSSIFDISDNCTPSSELEFEQTPEPGTTYIEEDEVPVTLKVTDNNGNETVCSFTINLTHTEEYQPPVVLDDMYITLINTTLSVDAPGVLANDSDPNGDSLSAIVEQEPSNGTLTLNQDGSFVYIPNPDFEGQDTFTYYATDGEGEGVATVTINVIEETQGNVRPVAVDDEYTILQGEELIVSAPGILENDFDVNGDSLTSRVTSGTPGQGEFVFDPDGSFTYVPEPGFVGTASFTYTASDGVFESEPATVIVNILPKNGFNFECLETLTIGLDENAVVGIQASELYSGNTAGVTFSISKEEFTCDDIGVNAVRLSYEKDGEEGFCDIQVIIQDKIAPVLQLNDISIELNNQATASIDFEDIDSGSFDNCDSEVSYTLSKSTFSCKELGSNIVQVLAEDSSGNTSSATATITVIDTTGVCEDPILEGSEYIFIYPNPNNGNFKIATPADISISRIEVFDNRGRFIAAKDFESTILEYAMNIRPLQEGVYILKIVTNEETLTKRFIFKY</sequence>
<feature type="domain" description="HYR" evidence="3">
    <location>
        <begin position="1078"/>
        <end position="1168"/>
    </location>
</feature>
<feature type="domain" description="HYR" evidence="3">
    <location>
        <begin position="510"/>
        <end position="596"/>
    </location>
</feature>
<accession>A0LZ42</accession>
<dbReference type="KEGG" id="gfo:GFO_0659"/>
<dbReference type="Gene3D" id="2.60.40.10">
    <property type="entry name" value="Immunoglobulins"/>
    <property type="match status" value="1"/>
</dbReference>
<dbReference type="InterPro" id="IPR011042">
    <property type="entry name" value="6-blade_b-propeller_TolB-like"/>
</dbReference>
<dbReference type="EMBL" id="CU207366">
    <property type="protein sequence ID" value="CAL65637.1"/>
    <property type="molecule type" value="Genomic_DNA"/>
</dbReference>
<dbReference type="NCBIfam" id="TIGR04183">
    <property type="entry name" value="Por_Secre_tail"/>
    <property type="match status" value="1"/>
</dbReference>
<dbReference type="InterPro" id="IPR003410">
    <property type="entry name" value="HYR_dom"/>
</dbReference>
<dbReference type="Pfam" id="PF18962">
    <property type="entry name" value="Por_Secre_tail"/>
    <property type="match status" value="1"/>
</dbReference>
<evidence type="ECO:0000313" key="4">
    <source>
        <dbReference type="EMBL" id="CAL65637.1"/>
    </source>
</evidence>
<dbReference type="PROSITE" id="PS50825">
    <property type="entry name" value="HYR"/>
    <property type="match status" value="5"/>
</dbReference>
<name>A0LZ42_CHRFK</name>
<protein>
    <submittedName>
        <fullName evidence="4">Secreted protein containing hyalin domains</fullName>
    </submittedName>
</protein>
<dbReference type="Gene3D" id="2.40.10.500">
    <property type="match status" value="1"/>
</dbReference>
<evidence type="ECO:0000256" key="2">
    <source>
        <dbReference type="ARBA" id="ARBA00022737"/>
    </source>
</evidence>
<keyword evidence="2" id="KW-0677">Repeat</keyword>
<evidence type="ECO:0000256" key="1">
    <source>
        <dbReference type="ARBA" id="ARBA00022729"/>
    </source>
</evidence>
<reference evidence="4 5" key="1">
    <citation type="journal article" date="2006" name="Environ. Microbiol.">
        <title>Whole genome analysis of the marine Bacteroidetes'Gramella forsetii' reveals adaptations to degradation of polymeric organic matter.</title>
        <authorList>
            <person name="Bauer M."/>
            <person name="Kube M."/>
            <person name="Teeling H."/>
            <person name="Richter M."/>
            <person name="Lombardot T."/>
            <person name="Allers E."/>
            <person name="Wuerdemann C.A."/>
            <person name="Quast C."/>
            <person name="Kuhl H."/>
            <person name="Knaust F."/>
            <person name="Woebken D."/>
            <person name="Bischof K."/>
            <person name="Mussmann M."/>
            <person name="Choudhuri J.V."/>
            <person name="Meyer F."/>
            <person name="Reinhardt R."/>
            <person name="Amann R.I."/>
            <person name="Gloeckner F.O."/>
        </authorList>
    </citation>
    <scope>NUCLEOTIDE SEQUENCE [LARGE SCALE GENOMIC DNA]</scope>
    <source>
        <strain evidence="4 5">KT0803</strain>
    </source>
</reference>
<organism evidence="4 5">
    <name type="scientific">Christiangramia forsetii (strain DSM 17595 / CGMCC 1.15422 / KT0803)</name>
    <name type="common">Gramella forsetii</name>
    <dbReference type="NCBI Taxonomy" id="411154"/>
    <lineage>
        <taxon>Bacteria</taxon>
        <taxon>Pseudomonadati</taxon>
        <taxon>Bacteroidota</taxon>
        <taxon>Flavobacteriia</taxon>
        <taxon>Flavobacteriales</taxon>
        <taxon>Flavobacteriaceae</taxon>
        <taxon>Christiangramia</taxon>
    </lineage>
</organism>
<feature type="domain" description="HYR" evidence="3">
    <location>
        <begin position="760"/>
        <end position="842"/>
    </location>
</feature>
<keyword evidence="1" id="KW-0732">Signal</keyword>
<dbReference type="Pfam" id="PF02494">
    <property type="entry name" value="HYR"/>
    <property type="match status" value="2"/>
</dbReference>
<dbReference type="PANTHER" id="PTHR24273:SF32">
    <property type="entry name" value="HYALIN"/>
    <property type="match status" value="1"/>
</dbReference>
<dbReference type="eggNOG" id="COG3391">
    <property type="taxonomic scope" value="Bacteria"/>
</dbReference>
<dbReference type="Gene3D" id="2.60.40.3440">
    <property type="match status" value="1"/>
</dbReference>
<dbReference type="InterPro" id="IPR013783">
    <property type="entry name" value="Ig-like_fold"/>
</dbReference>
<dbReference type="PANTHER" id="PTHR24273">
    <property type="entry name" value="FI04643P-RELATED"/>
    <property type="match status" value="1"/>
</dbReference>
<dbReference type="Gene3D" id="2.120.10.30">
    <property type="entry name" value="TolB, C-terminal domain"/>
    <property type="match status" value="1"/>
</dbReference>
<dbReference type="STRING" id="411154.GFO_0659"/>
<evidence type="ECO:0000259" key="3">
    <source>
        <dbReference type="PROSITE" id="PS50825"/>
    </source>
</evidence>
<evidence type="ECO:0000313" key="5">
    <source>
        <dbReference type="Proteomes" id="UP000000755"/>
    </source>
</evidence>
<dbReference type="CDD" id="cd05819">
    <property type="entry name" value="NHL"/>
    <property type="match status" value="1"/>
</dbReference>
<dbReference type="Pfam" id="PF17963">
    <property type="entry name" value="Big_9"/>
    <property type="match status" value="2"/>
</dbReference>
<dbReference type="HOGENOM" id="CLU_247039_0_0_10"/>